<reference evidence="2 3" key="1">
    <citation type="submission" date="2016-11" db="EMBL/GenBank/DDBJ databases">
        <authorList>
            <person name="Jaros S."/>
            <person name="Januszkiewicz K."/>
            <person name="Wedrychowicz H."/>
        </authorList>
    </citation>
    <scope>NUCLEOTIDE SEQUENCE [LARGE SCALE GENOMIC DNA]</scope>
    <source>
        <strain evidence="2 3">DSM 100565</strain>
    </source>
</reference>
<gene>
    <name evidence="2" type="ORF">SAMN05444417_2523</name>
</gene>
<dbReference type="OrthoDB" id="9809312at2"/>
<dbReference type="Proteomes" id="UP000184292">
    <property type="component" value="Unassembled WGS sequence"/>
</dbReference>
<organism evidence="2 3">
    <name type="scientific">Wenxinia saemankumensis</name>
    <dbReference type="NCBI Taxonomy" id="1447782"/>
    <lineage>
        <taxon>Bacteria</taxon>
        <taxon>Pseudomonadati</taxon>
        <taxon>Pseudomonadota</taxon>
        <taxon>Alphaproteobacteria</taxon>
        <taxon>Rhodobacterales</taxon>
        <taxon>Roseobacteraceae</taxon>
        <taxon>Wenxinia</taxon>
    </lineage>
</organism>
<dbReference type="AlphaFoldDB" id="A0A1M6FVI2"/>
<dbReference type="InterPro" id="IPR036527">
    <property type="entry name" value="SCP2_sterol-bd_dom_sf"/>
</dbReference>
<dbReference type="InterPro" id="IPR003033">
    <property type="entry name" value="SCP2_sterol-bd_dom"/>
</dbReference>
<dbReference type="Pfam" id="PF02036">
    <property type="entry name" value="SCP2"/>
    <property type="match status" value="1"/>
</dbReference>
<proteinExistence type="predicted"/>
<dbReference type="RefSeq" id="WP_073331048.1">
    <property type="nucleotide sequence ID" value="NZ_FQYO01000004.1"/>
</dbReference>
<evidence type="ECO:0000313" key="3">
    <source>
        <dbReference type="Proteomes" id="UP000184292"/>
    </source>
</evidence>
<dbReference type="GO" id="GO:0005829">
    <property type="term" value="C:cytosol"/>
    <property type="evidence" value="ECO:0007669"/>
    <property type="project" value="TreeGrafter"/>
</dbReference>
<evidence type="ECO:0000259" key="1">
    <source>
        <dbReference type="Pfam" id="PF02036"/>
    </source>
</evidence>
<dbReference type="EMBL" id="FQYO01000004">
    <property type="protein sequence ID" value="SHJ01650.1"/>
    <property type="molecule type" value="Genomic_DNA"/>
</dbReference>
<name>A0A1M6FVI2_9RHOB</name>
<dbReference type="Gene3D" id="3.30.1050.10">
    <property type="entry name" value="SCP2 sterol-binding domain"/>
    <property type="match status" value="1"/>
</dbReference>
<accession>A0A1M6FVI2</accession>
<feature type="domain" description="SCP2" evidence="1">
    <location>
        <begin position="27"/>
        <end position="101"/>
    </location>
</feature>
<dbReference type="STRING" id="1447782.SAMN05444417_2523"/>
<sequence>MTKSTTHPTTLPEIAARLQKGLDRHPLSDSLKFDCGAAGAITLEGGTARLADDPADCTIRISEANLAKLIAGQLNPMTAFATGKIKVSGDMGVALKLAKLLG</sequence>
<dbReference type="PANTHER" id="PTHR10094">
    <property type="entry name" value="STEROL CARRIER PROTEIN 2 SCP-2 FAMILY PROTEIN"/>
    <property type="match status" value="1"/>
</dbReference>
<evidence type="ECO:0000313" key="2">
    <source>
        <dbReference type="EMBL" id="SHJ01650.1"/>
    </source>
</evidence>
<keyword evidence="3" id="KW-1185">Reference proteome</keyword>
<protein>
    <submittedName>
        <fullName evidence="2">SCP-2 sterol transfer family protein</fullName>
    </submittedName>
</protein>
<dbReference type="SUPFAM" id="SSF55718">
    <property type="entry name" value="SCP-like"/>
    <property type="match status" value="1"/>
</dbReference>
<dbReference type="PANTHER" id="PTHR10094:SF25">
    <property type="entry name" value="SCP2 STEROL-BINDING DOMAIN-CONTAINING PROTEIN 1"/>
    <property type="match status" value="1"/>
</dbReference>